<dbReference type="NCBIfam" id="TIGR00414">
    <property type="entry name" value="serS"/>
    <property type="match status" value="1"/>
</dbReference>
<evidence type="ECO:0000256" key="5">
    <source>
        <dbReference type="ARBA" id="ARBA00022917"/>
    </source>
</evidence>
<feature type="region of interest" description="Disordered" evidence="10">
    <location>
        <begin position="427"/>
        <end position="446"/>
    </location>
</feature>
<keyword evidence="6" id="KW-0030">Aminoacyl-tRNA synthetase</keyword>
<evidence type="ECO:0000256" key="10">
    <source>
        <dbReference type="SAM" id="MobiDB-lite"/>
    </source>
</evidence>
<dbReference type="InterPro" id="IPR010978">
    <property type="entry name" value="tRNA-bd_arm"/>
</dbReference>
<dbReference type="PRINTS" id="PR00981">
    <property type="entry name" value="TRNASYNTHSER"/>
</dbReference>
<feature type="binding site" evidence="8">
    <location>
        <position position="267"/>
    </location>
    <ligand>
        <name>L-serine</name>
        <dbReference type="ChEBI" id="CHEBI:33384"/>
    </ligand>
</feature>
<dbReference type="EMBL" id="KI913127">
    <property type="protein sequence ID" value="ETV79601.1"/>
    <property type="molecule type" value="Genomic_DNA"/>
</dbReference>
<dbReference type="STRING" id="112090.W4GJV5"/>
<dbReference type="SUPFAM" id="SSF55681">
    <property type="entry name" value="Class II aaRS and biotin synthetases"/>
    <property type="match status" value="1"/>
</dbReference>
<sequence length="446" mass="49828">MMMVMSRMCRRSFSTPIKSRLDFKALSANVDDAIQNVAVRKSGGDPLRVASLYAELGSATNHVYRLRQERNIMSKQSGDKELGRALKVELSTLEAKLETLTHDLEREALLIPNHTHPRSPVGPEENSVVLRTIGTKPTFDFEPKDHFDLATHLDILEMNTKIAGARFATLKNEGALLELALVHWTMAKLRSKGFSVHLPPDVAHSAMVEGCGFQPRGDATQVYSIANTDLCLVGTSEIPLAAMFSDSVLHSTKDLPKRIAAFGHCFRTEVGHGGKETKGLYRIHQFSKVEMFAYCTMDEAETLMDDLLAVQVEIVSELGLHCQVVDMATEDLGAPAYRKWDILAWMPGRQSYNEVSSLSNCTDYQARRLNIRHKADDKKPQFVATLNGTALAVPRILISILETYQEADGSVRVPAVLRPYLMQDHIRKPPETSTTLHHHHHRKAEQ</sequence>
<evidence type="ECO:0000256" key="3">
    <source>
        <dbReference type="ARBA" id="ARBA00022741"/>
    </source>
</evidence>
<feature type="domain" description="Aminoacyl-transfer RNA synthetases class-II family profile" evidence="11">
    <location>
        <begin position="145"/>
        <end position="414"/>
    </location>
</feature>
<dbReference type="GeneID" id="20808856"/>
<keyword evidence="5" id="KW-0648">Protein biosynthesis</keyword>
<dbReference type="InterPro" id="IPR002317">
    <property type="entry name" value="Ser-tRNA-ligase_type_1"/>
</dbReference>
<evidence type="ECO:0000256" key="7">
    <source>
        <dbReference type="ARBA" id="ARBA00031113"/>
    </source>
</evidence>
<reference evidence="12" key="1">
    <citation type="submission" date="2013-12" db="EMBL/GenBank/DDBJ databases">
        <title>The Genome Sequence of Aphanomyces astaci APO3.</title>
        <authorList>
            <consortium name="The Broad Institute Genomics Platform"/>
            <person name="Russ C."/>
            <person name="Tyler B."/>
            <person name="van West P."/>
            <person name="Dieguez-Uribeondo J."/>
            <person name="Young S.K."/>
            <person name="Zeng Q."/>
            <person name="Gargeya S."/>
            <person name="Fitzgerald M."/>
            <person name="Abouelleil A."/>
            <person name="Alvarado L."/>
            <person name="Chapman S.B."/>
            <person name="Gainer-Dewar J."/>
            <person name="Goldberg J."/>
            <person name="Griggs A."/>
            <person name="Gujja S."/>
            <person name="Hansen M."/>
            <person name="Howarth C."/>
            <person name="Imamovic A."/>
            <person name="Ireland A."/>
            <person name="Larimer J."/>
            <person name="McCowan C."/>
            <person name="Murphy C."/>
            <person name="Pearson M."/>
            <person name="Poon T.W."/>
            <person name="Priest M."/>
            <person name="Roberts A."/>
            <person name="Saif S."/>
            <person name="Shea T."/>
            <person name="Sykes S."/>
            <person name="Wortman J."/>
            <person name="Nusbaum C."/>
            <person name="Birren B."/>
        </authorList>
    </citation>
    <scope>NUCLEOTIDE SEQUENCE [LARGE SCALE GENOMIC DNA]</scope>
    <source>
        <strain evidence="12">APO3</strain>
    </source>
</reference>
<dbReference type="PIRSF" id="PIRSF001529">
    <property type="entry name" value="Ser-tRNA-synth_IIa"/>
    <property type="match status" value="1"/>
</dbReference>
<accession>W4GJV5</accession>
<dbReference type="SUPFAM" id="SSF46589">
    <property type="entry name" value="tRNA-binding arm"/>
    <property type="match status" value="1"/>
</dbReference>
<organism evidence="12">
    <name type="scientific">Aphanomyces astaci</name>
    <name type="common">Crayfish plague agent</name>
    <dbReference type="NCBI Taxonomy" id="112090"/>
    <lineage>
        <taxon>Eukaryota</taxon>
        <taxon>Sar</taxon>
        <taxon>Stramenopiles</taxon>
        <taxon>Oomycota</taxon>
        <taxon>Saprolegniomycetes</taxon>
        <taxon>Saprolegniales</taxon>
        <taxon>Verrucalvaceae</taxon>
        <taxon>Aphanomyces</taxon>
    </lineage>
</organism>
<dbReference type="Pfam" id="PF00587">
    <property type="entry name" value="tRNA-synt_2b"/>
    <property type="match status" value="1"/>
</dbReference>
<proteinExistence type="predicted"/>
<evidence type="ECO:0000256" key="6">
    <source>
        <dbReference type="ARBA" id="ARBA00023146"/>
    </source>
</evidence>
<dbReference type="InterPro" id="IPR045864">
    <property type="entry name" value="aa-tRNA-synth_II/BPL/LPL"/>
</dbReference>
<feature type="binding site" evidence="8">
    <location>
        <position position="387"/>
    </location>
    <ligand>
        <name>L-serine</name>
        <dbReference type="ChEBI" id="CHEBI:33384"/>
    </ligand>
</feature>
<dbReference type="GO" id="GO:0005524">
    <property type="term" value="F:ATP binding"/>
    <property type="evidence" value="ECO:0007669"/>
    <property type="project" value="UniProtKB-KW"/>
</dbReference>
<keyword evidence="2 12" id="KW-0436">Ligase</keyword>
<dbReference type="GO" id="GO:0006434">
    <property type="term" value="P:seryl-tRNA aminoacylation"/>
    <property type="evidence" value="ECO:0007669"/>
    <property type="project" value="InterPro"/>
</dbReference>
<dbReference type="CDD" id="cd00770">
    <property type="entry name" value="SerRS_core"/>
    <property type="match status" value="1"/>
</dbReference>
<keyword evidence="3" id="KW-0547">Nucleotide-binding</keyword>
<evidence type="ECO:0000256" key="4">
    <source>
        <dbReference type="ARBA" id="ARBA00022840"/>
    </source>
</evidence>
<dbReference type="PROSITE" id="PS50862">
    <property type="entry name" value="AA_TRNA_LIGASE_II"/>
    <property type="match status" value="1"/>
</dbReference>
<feature type="binding site" evidence="9">
    <location>
        <begin position="354"/>
        <end position="357"/>
    </location>
    <ligand>
        <name>ATP</name>
        <dbReference type="ChEBI" id="CHEBI:30616"/>
    </ligand>
</feature>
<dbReference type="Gene3D" id="3.30.930.10">
    <property type="entry name" value="Bira Bifunctional Protein, Domain 2"/>
    <property type="match status" value="1"/>
</dbReference>
<evidence type="ECO:0000256" key="1">
    <source>
        <dbReference type="ARBA" id="ARBA00012840"/>
    </source>
</evidence>
<dbReference type="PANTHER" id="PTHR11778">
    <property type="entry name" value="SERYL-TRNA SYNTHETASE"/>
    <property type="match status" value="1"/>
</dbReference>
<evidence type="ECO:0000259" key="11">
    <source>
        <dbReference type="PROSITE" id="PS50862"/>
    </source>
</evidence>
<dbReference type="AlphaFoldDB" id="W4GJV5"/>
<evidence type="ECO:0000256" key="2">
    <source>
        <dbReference type="ARBA" id="ARBA00022598"/>
    </source>
</evidence>
<evidence type="ECO:0000256" key="8">
    <source>
        <dbReference type="PIRSR" id="PIRSR001529-1"/>
    </source>
</evidence>
<dbReference type="InterPro" id="IPR033729">
    <property type="entry name" value="SerRS_core"/>
</dbReference>
<dbReference type="GO" id="GO:0004828">
    <property type="term" value="F:serine-tRNA ligase activity"/>
    <property type="evidence" value="ECO:0007669"/>
    <property type="project" value="UniProtKB-EC"/>
</dbReference>
<dbReference type="VEuPathDB" id="FungiDB:H257_06860"/>
<dbReference type="RefSeq" id="XP_009830537.1">
    <property type="nucleotide sequence ID" value="XM_009832235.1"/>
</dbReference>
<feature type="binding site" evidence="8">
    <location>
        <position position="235"/>
    </location>
    <ligand>
        <name>L-serine</name>
        <dbReference type="ChEBI" id="CHEBI:33384"/>
    </ligand>
</feature>
<feature type="binding site" evidence="9">
    <location>
        <begin position="267"/>
        <end position="269"/>
    </location>
    <ligand>
        <name>ATP</name>
        <dbReference type="ChEBI" id="CHEBI:30616"/>
    </ligand>
</feature>
<evidence type="ECO:0000313" key="12">
    <source>
        <dbReference type="EMBL" id="ETV79601.1"/>
    </source>
</evidence>
<dbReference type="InterPro" id="IPR006195">
    <property type="entry name" value="aa-tRNA-synth_II"/>
</dbReference>
<dbReference type="InterPro" id="IPR002314">
    <property type="entry name" value="aa-tRNA-synt_IIb"/>
</dbReference>
<name>W4GJV5_APHAT</name>
<evidence type="ECO:0000256" key="9">
    <source>
        <dbReference type="PIRSR" id="PIRSR001529-2"/>
    </source>
</evidence>
<feature type="site" description="Important for serine binding" evidence="8">
    <location>
        <position position="389"/>
    </location>
</feature>
<gene>
    <name evidence="12" type="ORF">H257_06860</name>
</gene>
<feature type="compositionally biased region" description="Basic residues" evidence="10">
    <location>
        <begin position="436"/>
        <end position="446"/>
    </location>
</feature>
<dbReference type="EC" id="6.1.1.11" evidence="1"/>
<keyword evidence="4 9" id="KW-0067">ATP-binding</keyword>
<dbReference type="OrthoDB" id="10264585at2759"/>
<protein>
    <recommendedName>
        <fullName evidence="1">serine--tRNA ligase</fullName>
        <ecNumber evidence="1">6.1.1.11</ecNumber>
    </recommendedName>
    <alternativeName>
        <fullName evidence="7">Seryl-tRNA synthetase</fullName>
    </alternativeName>
</protein>
<feature type="binding site" evidence="8">
    <location>
        <position position="290"/>
    </location>
    <ligand>
        <name>L-serine</name>
        <dbReference type="ChEBI" id="CHEBI:33384"/>
    </ligand>
</feature>